<dbReference type="EMBL" id="AP026867">
    <property type="protein sequence ID" value="BDS14927.1"/>
    <property type="molecule type" value="Genomic_DNA"/>
</dbReference>
<reference evidence="1" key="1">
    <citation type="submission" date="2022-09" db="EMBL/GenBank/DDBJ databases">
        <title>Aureispira anguillicida sp. nov., isolated from Leptocephalus of Japanese eel Anguilla japonica.</title>
        <authorList>
            <person name="Yuasa K."/>
            <person name="Mekata T."/>
            <person name="Ikunari K."/>
        </authorList>
    </citation>
    <scope>NUCLEOTIDE SEQUENCE</scope>
    <source>
        <strain evidence="1">EL160426</strain>
    </source>
</reference>
<sequence length="505" mass="59882">MKKSQQLYALIHSMSKSERRYLKLNNSKENSIYMQIFDAIVEQSVYDATALKKILFSAGINSSISRIQHHLYQLILKSLAAYQDAKTTRYKVLNAIKYYLILRDRGLHSQGRKLLQKALQLALRHNYYGLALEIYDLMEDWITEEASYATALSHYHELKEASQVHLLYSRSVVDLKKEIYELRLFFLKQKFARTKAQKNFLLTFVELYEPQLKIEKNLLKRRLLLTILIYTYYGLQEYAKLIVTEKKRLALLDEDAISAHISPFLVYAYHRNLLWILLSNKNYKEHQYLVKHLSEPSSIKGLANSKFYTIKLTIAKSVTQLYAKVAQQHYHQAYHQIEQLWQLQKDYQKYWDTSLLVHSLILFINTTFCLGKYNETISWLRLLEQDIPQTYLLPYQNMGKIAHLLIHDGLEDYQYVQNVLESTRIRLYRKHDFFEVATVFLKYFKQQVNLTNTLEQQKLLLKYKAAMEKVAKQEGQKGFFILFNFVDWFDSKLKKCAIANLSQNF</sequence>
<evidence type="ECO:0000313" key="1">
    <source>
        <dbReference type="EMBL" id="BDS14927.1"/>
    </source>
</evidence>
<dbReference type="AlphaFoldDB" id="A0A915YKK0"/>
<dbReference type="KEGG" id="aup:AsAng_0057090"/>
<dbReference type="Proteomes" id="UP001060919">
    <property type="component" value="Chromosome"/>
</dbReference>
<gene>
    <name evidence="1" type="ORF">AsAng_0057090</name>
</gene>
<keyword evidence="2" id="KW-1185">Reference proteome</keyword>
<evidence type="ECO:0000313" key="2">
    <source>
        <dbReference type="Proteomes" id="UP001060919"/>
    </source>
</evidence>
<proteinExistence type="predicted"/>
<protein>
    <submittedName>
        <fullName evidence="1">Uncharacterized protein</fullName>
    </submittedName>
</protein>
<name>A0A915YKK0_9BACT</name>
<accession>A0A915YKK0</accession>
<organism evidence="1 2">
    <name type="scientific">Aureispira anguillae</name>
    <dbReference type="NCBI Taxonomy" id="2864201"/>
    <lineage>
        <taxon>Bacteria</taxon>
        <taxon>Pseudomonadati</taxon>
        <taxon>Bacteroidota</taxon>
        <taxon>Saprospiria</taxon>
        <taxon>Saprospirales</taxon>
        <taxon>Saprospiraceae</taxon>
        <taxon>Aureispira</taxon>
    </lineage>
</organism>
<dbReference type="RefSeq" id="WP_264790126.1">
    <property type="nucleotide sequence ID" value="NZ_AP026867.1"/>
</dbReference>